<dbReference type="EMBL" id="DF973295">
    <property type="protein sequence ID" value="GAU24664.1"/>
    <property type="molecule type" value="Genomic_DNA"/>
</dbReference>
<organism evidence="1 2">
    <name type="scientific">Trifolium subterraneum</name>
    <name type="common">Subterranean clover</name>
    <dbReference type="NCBI Taxonomy" id="3900"/>
    <lineage>
        <taxon>Eukaryota</taxon>
        <taxon>Viridiplantae</taxon>
        <taxon>Streptophyta</taxon>
        <taxon>Embryophyta</taxon>
        <taxon>Tracheophyta</taxon>
        <taxon>Spermatophyta</taxon>
        <taxon>Magnoliopsida</taxon>
        <taxon>eudicotyledons</taxon>
        <taxon>Gunneridae</taxon>
        <taxon>Pentapetalae</taxon>
        <taxon>rosids</taxon>
        <taxon>fabids</taxon>
        <taxon>Fabales</taxon>
        <taxon>Fabaceae</taxon>
        <taxon>Papilionoideae</taxon>
        <taxon>50 kb inversion clade</taxon>
        <taxon>NPAAA clade</taxon>
        <taxon>Hologalegina</taxon>
        <taxon>IRL clade</taxon>
        <taxon>Trifolieae</taxon>
        <taxon>Trifolium</taxon>
    </lineage>
</organism>
<reference evidence="2" key="1">
    <citation type="journal article" date="2017" name="Front. Plant Sci.">
        <title>Climate Clever Clovers: New Paradigm to Reduce the Environmental Footprint of Ruminants by Breeding Low Methanogenic Forages Utilizing Haplotype Variation.</title>
        <authorList>
            <person name="Kaur P."/>
            <person name="Appels R."/>
            <person name="Bayer P.E."/>
            <person name="Keeble-Gagnere G."/>
            <person name="Wang J."/>
            <person name="Hirakawa H."/>
            <person name="Shirasawa K."/>
            <person name="Vercoe P."/>
            <person name="Stefanova K."/>
            <person name="Durmic Z."/>
            <person name="Nichols P."/>
            <person name="Revell C."/>
            <person name="Isobe S.N."/>
            <person name="Edwards D."/>
            <person name="Erskine W."/>
        </authorList>
    </citation>
    <scope>NUCLEOTIDE SEQUENCE [LARGE SCALE GENOMIC DNA]</scope>
    <source>
        <strain evidence="2">cv. Daliak</strain>
    </source>
</reference>
<gene>
    <name evidence="1" type="ORF">TSUD_322720</name>
</gene>
<protein>
    <submittedName>
        <fullName evidence="1">Uncharacterized protein</fullName>
    </submittedName>
</protein>
<dbReference type="AlphaFoldDB" id="A0A2Z6LXR4"/>
<evidence type="ECO:0000313" key="2">
    <source>
        <dbReference type="Proteomes" id="UP000242715"/>
    </source>
</evidence>
<keyword evidence="2" id="KW-1185">Reference proteome</keyword>
<evidence type="ECO:0000313" key="1">
    <source>
        <dbReference type="EMBL" id="GAU24664.1"/>
    </source>
</evidence>
<sequence>MAPNFWVMPGFLFIRGGGDRSVVAMFVLLVLLLLFCWRCFAGSGDGSPGELFCFSLSPFIELL</sequence>
<proteinExistence type="predicted"/>
<accession>A0A2Z6LXR4</accession>
<name>A0A2Z6LXR4_TRISU</name>
<dbReference type="Proteomes" id="UP000242715">
    <property type="component" value="Unassembled WGS sequence"/>
</dbReference>